<protein>
    <submittedName>
        <fullName evidence="1">Uncharacterized protein</fullName>
    </submittedName>
</protein>
<sequence length="202" mass="21103">MKRLWFVIAWLCLVVITFGRADAMAHGVGGSGTPTTKSNQSYHATAQLPLRAAGGAERGASDPAPGALRIGRSSWQVAPLTQGFVAAESALPKLTGSFADSFAGGSYTTQTFKAGTTFYRAEGTDQGIGSFFGLAKPSTAADAEKMYNLAKWNNGADVVSTYRLTQDTTMYVGDVAGGTGQQALLPRGSGNVFQQVGREPLP</sequence>
<accession>A0ABY4QYU8</accession>
<proteinExistence type="predicted"/>
<organism evidence="1 2">
    <name type="scientific">Jatrophihabitans telluris</name>
    <dbReference type="NCBI Taxonomy" id="2038343"/>
    <lineage>
        <taxon>Bacteria</taxon>
        <taxon>Bacillati</taxon>
        <taxon>Actinomycetota</taxon>
        <taxon>Actinomycetes</taxon>
        <taxon>Jatrophihabitantales</taxon>
        <taxon>Jatrophihabitantaceae</taxon>
        <taxon>Jatrophihabitans</taxon>
    </lineage>
</organism>
<gene>
    <name evidence="1" type="ORF">M6D93_01565</name>
</gene>
<evidence type="ECO:0000313" key="2">
    <source>
        <dbReference type="Proteomes" id="UP001056336"/>
    </source>
</evidence>
<keyword evidence="2" id="KW-1185">Reference proteome</keyword>
<dbReference type="RefSeq" id="WP_249772414.1">
    <property type="nucleotide sequence ID" value="NZ_CP097332.1"/>
</dbReference>
<dbReference type="Proteomes" id="UP001056336">
    <property type="component" value="Chromosome"/>
</dbReference>
<dbReference type="EMBL" id="CP097332">
    <property type="protein sequence ID" value="UQX88703.1"/>
    <property type="molecule type" value="Genomic_DNA"/>
</dbReference>
<evidence type="ECO:0000313" key="1">
    <source>
        <dbReference type="EMBL" id="UQX88703.1"/>
    </source>
</evidence>
<name>A0ABY4QYU8_9ACTN</name>
<reference evidence="1" key="2">
    <citation type="submission" date="2022-05" db="EMBL/GenBank/DDBJ databases">
        <authorList>
            <person name="Kim J.-S."/>
            <person name="Lee K."/>
            <person name="Suh M."/>
            <person name="Eom M."/>
            <person name="Kim J.-S."/>
            <person name="Kim D.-S."/>
            <person name="Ko S.-H."/>
            <person name="Shin Y."/>
            <person name="Lee J.-S."/>
        </authorList>
    </citation>
    <scope>NUCLEOTIDE SEQUENCE</scope>
    <source>
        <strain evidence="1">N237</strain>
    </source>
</reference>
<reference evidence="1" key="1">
    <citation type="journal article" date="2018" name="Int. J. Syst. Evol. Microbiol.">
        <title>Jatrophihabitans telluris sp. nov., isolated from sediment soil of lava forest wetlands and the emended description of the genus Jatrophihabitans.</title>
        <authorList>
            <person name="Lee K.C."/>
            <person name="Suh M.K."/>
            <person name="Eom M.K."/>
            <person name="Kim K.K."/>
            <person name="Kim J.S."/>
            <person name="Kim D.S."/>
            <person name="Ko S.H."/>
            <person name="Shin Y.K."/>
            <person name="Lee J.S."/>
        </authorList>
    </citation>
    <scope>NUCLEOTIDE SEQUENCE</scope>
    <source>
        <strain evidence="1">N237</strain>
    </source>
</reference>